<protein>
    <submittedName>
        <fullName evidence="1">Uncharacterized protein</fullName>
    </submittedName>
</protein>
<organism evidence="1 2">
    <name type="scientific">Platanthera guangdongensis</name>
    <dbReference type="NCBI Taxonomy" id="2320717"/>
    <lineage>
        <taxon>Eukaryota</taxon>
        <taxon>Viridiplantae</taxon>
        <taxon>Streptophyta</taxon>
        <taxon>Embryophyta</taxon>
        <taxon>Tracheophyta</taxon>
        <taxon>Spermatophyta</taxon>
        <taxon>Magnoliopsida</taxon>
        <taxon>Liliopsida</taxon>
        <taxon>Asparagales</taxon>
        <taxon>Orchidaceae</taxon>
        <taxon>Orchidoideae</taxon>
        <taxon>Orchideae</taxon>
        <taxon>Orchidinae</taxon>
        <taxon>Platanthera</taxon>
    </lineage>
</organism>
<proteinExistence type="predicted"/>
<keyword evidence="2" id="KW-1185">Reference proteome</keyword>
<dbReference type="EMBL" id="JBBWWR010000009">
    <property type="protein sequence ID" value="KAK8962055.1"/>
    <property type="molecule type" value="Genomic_DNA"/>
</dbReference>
<gene>
    <name evidence="1" type="ORF">KSP40_PGU022098</name>
</gene>
<accession>A0ABR2MDL0</accession>
<reference evidence="1 2" key="1">
    <citation type="journal article" date="2022" name="Nat. Plants">
        <title>Genomes of leafy and leafless Platanthera orchids illuminate the evolution of mycoheterotrophy.</title>
        <authorList>
            <person name="Li M.H."/>
            <person name="Liu K.W."/>
            <person name="Li Z."/>
            <person name="Lu H.C."/>
            <person name="Ye Q.L."/>
            <person name="Zhang D."/>
            <person name="Wang J.Y."/>
            <person name="Li Y.F."/>
            <person name="Zhong Z.M."/>
            <person name="Liu X."/>
            <person name="Yu X."/>
            <person name="Liu D.K."/>
            <person name="Tu X.D."/>
            <person name="Liu B."/>
            <person name="Hao Y."/>
            <person name="Liao X.Y."/>
            <person name="Jiang Y.T."/>
            <person name="Sun W.H."/>
            <person name="Chen J."/>
            <person name="Chen Y.Q."/>
            <person name="Ai Y."/>
            <person name="Zhai J.W."/>
            <person name="Wu S.S."/>
            <person name="Zhou Z."/>
            <person name="Hsiao Y.Y."/>
            <person name="Wu W.L."/>
            <person name="Chen Y.Y."/>
            <person name="Lin Y.F."/>
            <person name="Hsu J.L."/>
            <person name="Li C.Y."/>
            <person name="Wang Z.W."/>
            <person name="Zhao X."/>
            <person name="Zhong W.Y."/>
            <person name="Ma X.K."/>
            <person name="Ma L."/>
            <person name="Huang J."/>
            <person name="Chen G.Z."/>
            <person name="Huang M.Z."/>
            <person name="Huang L."/>
            <person name="Peng D.H."/>
            <person name="Luo Y.B."/>
            <person name="Zou S.Q."/>
            <person name="Chen S.P."/>
            <person name="Lan S."/>
            <person name="Tsai W.C."/>
            <person name="Van de Peer Y."/>
            <person name="Liu Z.J."/>
        </authorList>
    </citation>
    <scope>NUCLEOTIDE SEQUENCE [LARGE SCALE GENOMIC DNA]</scope>
    <source>
        <strain evidence="1">Lor288</strain>
    </source>
</reference>
<dbReference type="Proteomes" id="UP001412067">
    <property type="component" value="Unassembled WGS sequence"/>
</dbReference>
<sequence length="82" mass="8953">MMIEEDLTAREKRLLEMRRNAQADRAAKSLATITVSIDGPVSNVGIITTIKPLLPPISQVSEMEAVVSRGESVVEEEAECID</sequence>
<comment type="caution">
    <text evidence="1">The sequence shown here is derived from an EMBL/GenBank/DDBJ whole genome shotgun (WGS) entry which is preliminary data.</text>
</comment>
<evidence type="ECO:0000313" key="2">
    <source>
        <dbReference type="Proteomes" id="UP001412067"/>
    </source>
</evidence>
<evidence type="ECO:0000313" key="1">
    <source>
        <dbReference type="EMBL" id="KAK8962055.1"/>
    </source>
</evidence>
<name>A0ABR2MDL0_9ASPA</name>